<keyword evidence="7" id="KW-0539">Nucleus</keyword>
<comment type="cofactor">
    <cofactor evidence="1">
        <name>a divalent metal cation</name>
        <dbReference type="ChEBI" id="CHEBI:60240"/>
    </cofactor>
</comment>
<comment type="similarity">
    <text evidence="3">Belongs to the HARBI1 family.</text>
</comment>
<dbReference type="EMBL" id="LR899012">
    <property type="protein sequence ID" value="CAD7089630.1"/>
    <property type="molecule type" value="Genomic_DNA"/>
</dbReference>
<evidence type="ECO:0000256" key="2">
    <source>
        <dbReference type="ARBA" id="ARBA00004123"/>
    </source>
</evidence>
<dbReference type="FunCoup" id="A0A7R8YYN2">
    <property type="interactions" value="1"/>
</dbReference>
<keyword evidence="5" id="KW-0479">Metal-binding</keyword>
<evidence type="ECO:0000259" key="8">
    <source>
        <dbReference type="Pfam" id="PF13359"/>
    </source>
</evidence>
<evidence type="ECO:0000313" key="10">
    <source>
        <dbReference type="Proteomes" id="UP000594454"/>
    </source>
</evidence>
<keyword evidence="10" id="KW-1185">Reference proteome</keyword>
<dbReference type="AlphaFoldDB" id="A0A7R8YYN2"/>
<gene>
    <name evidence="9" type="ORF">HERILL_LOCUS12166</name>
</gene>
<dbReference type="GO" id="GO:0004518">
    <property type="term" value="F:nuclease activity"/>
    <property type="evidence" value="ECO:0007669"/>
    <property type="project" value="UniProtKB-KW"/>
</dbReference>
<comment type="subcellular location">
    <subcellularLocation>
        <location evidence="2">Nucleus</location>
    </subcellularLocation>
</comment>
<reference evidence="9 10" key="1">
    <citation type="submission" date="2020-11" db="EMBL/GenBank/DDBJ databases">
        <authorList>
            <person name="Wallbank WR R."/>
            <person name="Pardo Diaz C."/>
            <person name="Kozak K."/>
            <person name="Martin S."/>
            <person name="Jiggins C."/>
            <person name="Moest M."/>
            <person name="Warren A I."/>
            <person name="Generalovic N T."/>
            <person name="Byers J.R.P. K."/>
            <person name="Montejo-Kovacevich G."/>
            <person name="Yen C E."/>
        </authorList>
    </citation>
    <scope>NUCLEOTIDE SEQUENCE [LARGE SCALE GENOMIC DNA]</scope>
</reference>
<keyword evidence="6" id="KW-0378">Hydrolase</keyword>
<evidence type="ECO:0000256" key="1">
    <source>
        <dbReference type="ARBA" id="ARBA00001968"/>
    </source>
</evidence>
<dbReference type="InterPro" id="IPR027806">
    <property type="entry name" value="HARBI1_dom"/>
</dbReference>
<dbReference type="GO" id="GO:0016787">
    <property type="term" value="F:hydrolase activity"/>
    <property type="evidence" value="ECO:0007669"/>
    <property type="project" value="UniProtKB-KW"/>
</dbReference>
<dbReference type="GO" id="GO:0046872">
    <property type="term" value="F:metal ion binding"/>
    <property type="evidence" value="ECO:0007669"/>
    <property type="project" value="UniProtKB-KW"/>
</dbReference>
<organism evidence="9 10">
    <name type="scientific">Hermetia illucens</name>
    <name type="common">Black soldier fly</name>
    <dbReference type="NCBI Taxonomy" id="343691"/>
    <lineage>
        <taxon>Eukaryota</taxon>
        <taxon>Metazoa</taxon>
        <taxon>Ecdysozoa</taxon>
        <taxon>Arthropoda</taxon>
        <taxon>Hexapoda</taxon>
        <taxon>Insecta</taxon>
        <taxon>Pterygota</taxon>
        <taxon>Neoptera</taxon>
        <taxon>Endopterygota</taxon>
        <taxon>Diptera</taxon>
        <taxon>Brachycera</taxon>
        <taxon>Stratiomyomorpha</taxon>
        <taxon>Stratiomyidae</taxon>
        <taxon>Hermetiinae</taxon>
        <taxon>Hermetia</taxon>
    </lineage>
</organism>
<evidence type="ECO:0000256" key="7">
    <source>
        <dbReference type="ARBA" id="ARBA00023242"/>
    </source>
</evidence>
<dbReference type="Proteomes" id="UP000594454">
    <property type="component" value="Chromosome 4"/>
</dbReference>
<protein>
    <recommendedName>
        <fullName evidence="8">DDE Tnp4 domain-containing protein</fullName>
    </recommendedName>
</protein>
<keyword evidence="4" id="KW-0540">Nuclease</keyword>
<dbReference type="InterPro" id="IPR045249">
    <property type="entry name" value="HARBI1-like"/>
</dbReference>
<accession>A0A7R8YYN2</accession>
<evidence type="ECO:0000256" key="5">
    <source>
        <dbReference type="ARBA" id="ARBA00022723"/>
    </source>
</evidence>
<dbReference type="PANTHER" id="PTHR22930">
    <property type="match status" value="1"/>
</dbReference>
<dbReference type="InParanoid" id="A0A7R8YYN2"/>
<sequence>MKFFEYFRMSRSAFNLLLQKIDPLIRPSVLNYRRDFISSKEKLVLTLRFLATGASFADLAFRFNMGRATVRKSIMQIVKAINCKLEEIVMPKQNLSSWMKISDEFLQKWNFPNCLGAVDGKHIRMFAPNNSGSMDFNYKKFFSNIQMAVVDASYKFVIVTIGAHGSNADPSVFAASNFDKAWKQCPQQLKVPADRCLPGTQTPQPFVLVGDEAFGLSYNLLTPYSGNCLPTSERIFNYRLSRARRLVESAFGMLAHTWRILLKSLEVQPALGKLIVLCCCILHNYIKLNMKELKNNIREVQTHDPSAYVNHEARMAQPGLTAVTIRNSFAEWFINEGNLPFQYSRV</sequence>
<dbReference type="GO" id="GO:0005634">
    <property type="term" value="C:nucleus"/>
    <property type="evidence" value="ECO:0007669"/>
    <property type="project" value="UniProtKB-SubCell"/>
</dbReference>
<proteinExistence type="inferred from homology"/>
<dbReference type="Pfam" id="PF13359">
    <property type="entry name" value="DDE_Tnp_4"/>
    <property type="match status" value="1"/>
</dbReference>
<evidence type="ECO:0000256" key="4">
    <source>
        <dbReference type="ARBA" id="ARBA00022722"/>
    </source>
</evidence>
<evidence type="ECO:0000256" key="6">
    <source>
        <dbReference type="ARBA" id="ARBA00022801"/>
    </source>
</evidence>
<evidence type="ECO:0000256" key="3">
    <source>
        <dbReference type="ARBA" id="ARBA00006958"/>
    </source>
</evidence>
<name>A0A7R8YYN2_HERIL</name>
<feature type="domain" description="DDE Tnp4" evidence="8">
    <location>
        <begin position="118"/>
        <end position="284"/>
    </location>
</feature>
<evidence type="ECO:0000313" key="9">
    <source>
        <dbReference type="EMBL" id="CAD7089630.1"/>
    </source>
</evidence>
<dbReference type="PANTHER" id="PTHR22930:SF269">
    <property type="entry name" value="NUCLEASE HARBI1-LIKE PROTEIN"/>
    <property type="match status" value="1"/>
</dbReference>
<dbReference type="OrthoDB" id="8023690at2759"/>